<evidence type="ECO:0000259" key="1">
    <source>
        <dbReference type="Pfam" id="PF21979"/>
    </source>
</evidence>
<proteinExistence type="predicted"/>
<evidence type="ECO:0000313" key="2">
    <source>
        <dbReference type="EMBL" id="MBW4659178.1"/>
    </source>
</evidence>
<evidence type="ECO:0000313" key="3">
    <source>
        <dbReference type="Proteomes" id="UP000757435"/>
    </source>
</evidence>
<protein>
    <submittedName>
        <fullName evidence="2">RNA-binding protein hfq</fullName>
    </submittedName>
</protein>
<dbReference type="Proteomes" id="UP000757435">
    <property type="component" value="Unassembled WGS sequence"/>
</dbReference>
<gene>
    <name evidence="2" type="ORF">KME15_10925</name>
</gene>
<name>A0A951QD49_9CYAN</name>
<feature type="domain" description="Hfq-related" evidence="1">
    <location>
        <begin position="9"/>
        <end position="69"/>
    </location>
</feature>
<reference evidence="2" key="1">
    <citation type="submission" date="2021-05" db="EMBL/GenBank/DDBJ databases">
        <authorList>
            <person name="Pietrasiak N."/>
            <person name="Ward R."/>
            <person name="Stajich J.E."/>
            <person name="Kurbessoian T."/>
        </authorList>
    </citation>
    <scope>NUCLEOTIDE SEQUENCE</scope>
    <source>
        <strain evidence="2">UHER 2000/2452</strain>
    </source>
</reference>
<organism evidence="2 3">
    <name type="scientific">Drouetiella hepatica Uher 2000/2452</name>
    <dbReference type="NCBI Taxonomy" id="904376"/>
    <lineage>
        <taxon>Bacteria</taxon>
        <taxon>Bacillati</taxon>
        <taxon>Cyanobacteriota</taxon>
        <taxon>Cyanophyceae</taxon>
        <taxon>Oculatellales</taxon>
        <taxon>Oculatellaceae</taxon>
        <taxon>Drouetiella</taxon>
    </lineage>
</organism>
<dbReference type="InterPro" id="IPR010920">
    <property type="entry name" value="LSM_dom_sf"/>
</dbReference>
<sequence>MTAELETGLPSIRQIQTLIREEQEVELKLTTNDLLTGKIRWQDPDCVCIFDHYDQPTIVWRQAIVFLKPKA</sequence>
<accession>A0A951QD49</accession>
<dbReference type="NCBIfam" id="NF047718">
    <property type="entry name" value="Hfq_rel_Cyano"/>
    <property type="match status" value="1"/>
</dbReference>
<reference evidence="2" key="2">
    <citation type="journal article" date="2022" name="Microbiol. Resour. Announc.">
        <title>Metagenome Sequencing to Explore Phylogenomics of Terrestrial Cyanobacteria.</title>
        <authorList>
            <person name="Ward R.D."/>
            <person name="Stajich J.E."/>
            <person name="Johansen J.R."/>
            <person name="Huntemann M."/>
            <person name="Clum A."/>
            <person name="Foster B."/>
            <person name="Foster B."/>
            <person name="Roux S."/>
            <person name="Palaniappan K."/>
            <person name="Varghese N."/>
            <person name="Mukherjee S."/>
            <person name="Reddy T.B.K."/>
            <person name="Daum C."/>
            <person name="Copeland A."/>
            <person name="Chen I.A."/>
            <person name="Ivanova N.N."/>
            <person name="Kyrpides N.C."/>
            <person name="Shapiro N."/>
            <person name="Eloe-Fadrosh E.A."/>
            <person name="Pietrasiak N."/>
        </authorList>
    </citation>
    <scope>NUCLEOTIDE SEQUENCE</scope>
    <source>
        <strain evidence="2">UHER 2000/2452</strain>
    </source>
</reference>
<dbReference type="Pfam" id="PF21979">
    <property type="entry name" value="Hfq_1"/>
    <property type="match status" value="1"/>
</dbReference>
<dbReference type="Gene3D" id="2.30.30.100">
    <property type="match status" value="1"/>
</dbReference>
<dbReference type="EMBL" id="JAHHHD010000010">
    <property type="protein sequence ID" value="MBW4659178.1"/>
    <property type="molecule type" value="Genomic_DNA"/>
</dbReference>
<dbReference type="AlphaFoldDB" id="A0A951QD49"/>
<dbReference type="InterPro" id="IPR053840">
    <property type="entry name" value="Hfq_1"/>
</dbReference>
<comment type="caution">
    <text evidence="2">The sequence shown here is derived from an EMBL/GenBank/DDBJ whole genome shotgun (WGS) entry which is preliminary data.</text>
</comment>
<dbReference type="SUPFAM" id="SSF50182">
    <property type="entry name" value="Sm-like ribonucleoproteins"/>
    <property type="match status" value="1"/>
</dbReference>